<feature type="non-terminal residue" evidence="1">
    <location>
        <position position="1"/>
    </location>
</feature>
<accession>A0A9N9SRC7</accession>
<protein>
    <submittedName>
        <fullName evidence="1">Uncharacterized protein</fullName>
    </submittedName>
</protein>
<organism evidence="1 2">
    <name type="scientific">Diabrotica balteata</name>
    <name type="common">Banded cucumber beetle</name>
    <dbReference type="NCBI Taxonomy" id="107213"/>
    <lineage>
        <taxon>Eukaryota</taxon>
        <taxon>Metazoa</taxon>
        <taxon>Ecdysozoa</taxon>
        <taxon>Arthropoda</taxon>
        <taxon>Hexapoda</taxon>
        <taxon>Insecta</taxon>
        <taxon>Pterygota</taxon>
        <taxon>Neoptera</taxon>
        <taxon>Endopterygota</taxon>
        <taxon>Coleoptera</taxon>
        <taxon>Polyphaga</taxon>
        <taxon>Cucujiformia</taxon>
        <taxon>Chrysomeloidea</taxon>
        <taxon>Chrysomelidae</taxon>
        <taxon>Galerucinae</taxon>
        <taxon>Diabroticina</taxon>
        <taxon>Diabroticites</taxon>
        <taxon>Diabrotica</taxon>
    </lineage>
</organism>
<proteinExistence type="predicted"/>
<evidence type="ECO:0000313" key="2">
    <source>
        <dbReference type="Proteomes" id="UP001153709"/>
    </source>
</evidence>
<dbReference type="EMBL" id="OU898276">
    <property type="protein sequence ID" value="CAG9827878.1"/>
    <property type="molecule type" value="Genomic_DNA"/>
</dbReference>
<dbReference type="Proteomes" id="UP001153709">
    <property type="component" value="Chromosome 1"/>
</dbReference>
<keyword evidence="2" id="KW-1185">Reference proteome</keyword>
<name>A0A9N9SRC7_DIABA</name>
<reference evidence="1" key="1">
    <citation type="submission" date="2022-01" db="EMBL/GenBank/DDBJ databases">
        <authorList>
            <person name="King R."/>
        </authorList>
    </citation>
    <scope>NUCLEOTIDE SEQUENCE</scope>
</reference>
<evidence type="ECO:0000313" key="1">
    <source>
        <dbReference type="EMBL" id="CAG9827878.1"/>
    </source>
</evidence>
<dbReference type="AlphaFoldDB" id="A0A9N9SRC7"/>
<sequence>WMSKNVTKFRYIPCRLIVQCAPLDVLPLHHTTQNWIKIKKNRAKLLSVYKANKHRVYVLFKLYFYQKTTIITAYFLTIHKK</sequence>
<gene>
    <name evidence="1" type="ORF">DIABBA_LOCUS1842</name>
</gene>